<keyword evidence="3" id="KW-1185">Reference proteome</keyword>
<dbReference type="OMA" id="ITYAEST"/>
<dbReference type="PANTHER" id="PTHR45657">
    <property type="entry name" value="CRAL-TRIO DOMAIN-CONTAINING PROTEIN YKL091C-RELATED"/>
    <property type="match status" value="1"/>
</dbReference>
<dbReference type="Proteomes" id="UP000013827">
    <property type="component" value="Unassembled WGS sequence"/>
</dbReference>
<dbReference type="KEGG" id="ehx:EMIHUDRAFT_195300"/>
<sequence length="315" mass="35296">MITYAESTGFGDCGSLGGESYAGSKDSVDTGGGDCGSPGTLVSPALNMLPPPIAADYDLERQQRLNTLDPDETDEEELAKIETLRQHVYGALGITSADEVPEDLFPLFGKSSLVRFGRAKRWKYKRATKMFVEMLCWYRSYDLPRQMRQWENVDSESHVGRVFQKYMPIGTFGTDKRGAPVFYSLPDVREIGFEAYERGSLYLIHKTVRSIEDVSLERGRHLLHANVVFDMQDVSWVRLIANLKPFARHVKTQDDNMPERLYTCLVIRAPLVFTAAWKLLKPLLATETVDKVSILGRRAGPTALGGPSPWAPGWS</sequence>
<evidence type="ECO:0000259" key="1">
    <source>
        <dbReference type="PROSITE" id="PS50191"/>
    </source>
</evidence>
<dbReference type="CDD" id="cd00170">
    <property type="entry name" value="SEC14"/>
    <property type="match status" value="1"/>
</dbReference>
<feature type="domain" description="CRAL-TRIO" evidence="1">
    <location>
        <begin position="159"/>
        <end position="304"/>
    </location>
</feature>
<dbReference type="EnsemblProtists" id="EOD22882">
    <property type="protein sequence ID" value="EOD22882"/>
    <property type="gene ID" value="EMIHUDRAFT_195300"/>
</dbReference>
<dbReference type="InterPro" id="IPR001251">
    <property type="entry name" value="CRAL-TRIO_dom"/>
</dbReference>
<dbReference type="GeneID" id="17268429"/>
<dbReference type="SUPFAM" id="SSF52087">
    <property type="entry name" value="CRAL/TRIO domain"/>
    <property type="match status" value="1"/>
</dbReference>
<dbReference type="InterPro" id="IPR036865">
    <property type="entry name" value="CRAL-TRIO_dom_sf"/>
</dbReference>
<dbReference type="InterPro" id="IPR051026">
    <property type="entry name" value="PI/PC_transfer"/>
</dbReference>
<dbReference type="eggNOG" id="KOG1470">
    <property type="taxonomic scope" value="Eukaryota"/>
</dbReference>
<protein>
    <recommendedName>
        <fullName evidence="1">CRAL-TRIO domain-containing protein</fullName>
    </recommendedName>
</protein>
<reference evidence="3" key="1">
    <citation type="journal article" date="2013" name="Nature">
        <title>Pan genome of the phytoplankton Emiliania underpins its global distribution.</title>
        <authorList>
            <person name="Read B.A."/>
            <person name="Kegel J."/>
            <person name="Klute M.J."/>
            <person name="Kuo A."/>
            <person name="Lefebvre S.C."/>
            <person name="Maumus F."/>
            <person name="Mayer C."/>
            <person name="Miller J."/>
            <person name="Monier A."/>
            <person name="Salamov A."/>
            <person name="Young J."/>
            <person name="Aguilar M."/>
            <person name="Claverie J.M."/>
            <person name="Frickenhaus S."/>
            <person name="Gonzalez K."/>
            <person name="Herman E.K."/>
            <person name="Lin Y.C."/>
            <person name="Napier J."/>
            <person name="Ogata H."/>
            <person name="Sarno A.F."/>
            <person name="Shmutz J."/>
            <person name="Schroeder D."/>
            <person name="de Vargas C."/>
            <person name="Verret F."/>
            <person name="von Dassow P."/>
            <person name="Valentin K."/>
            <person name="Van de Peer Y."/>
            <person name="Wheeler G."/>
            <person name="Dacks J.B."/>
            <person name="Delwiche C.F."/>
            <person name="Dyhrman S.T."/>
            <person name="Glockner G."/>
            <person name="John U."/>
            <person name="Richards T."/>
            <person name="Worden A.Z."/>
            <person name="Zhang X."/>
            <person name="Grigoriev I.V."/>
            <person name="Allen A.E."/>
            <person name="Bidle K."/>
            <person name="Borodovsky M."/>
            <person name="Bowler C."/>
            <person name="Brownlee C."/>
            <person name="Cock J.M."/>
            <person name="Elias M."/>
            <person name="Gladyshev V.N."/>
            <person name="Groth M."/>
            <person name="Guda C."/>
            <person name="Hadaegh A."/>
            <person name="Iglesias-Rodriguez M.D."/>
            <person name="Jenkins J."/>
            <person name="Jones B.M."/>
            <person name="Lawson T."/>
            <person name="Leese F."/>
            <person name="Lindquist E."/>
            <person name="Lobanov A."/>
            <person name="Lomsadze A."/>
            <person name="Malik S.B."/>
            <person name="Marsh M.E."/>
            <person name="Mackinder L."/>
            <person name="Mock T."/>
            <person name="Mueller-Roeber B."/>
            <person name="Pagarete A."/>
            <person name="Parker M."/>
            <person name="Probert I."/>
            <person name="Quesneville H."/>
            <person name="Raines C."/>
            <person name="Rensing S.A."/>
            <person name="Riano-Pachon D.M."/>
            <person name="Richier S."/>
            <person name="Rokitta S."/>
            <person name="Shiraiwa Y."/>
            <person name="Soanes D.M."/>
            <person name="van der Giezen M."/>
            <person name="Wahlund T.M."/>
            <person name="Williams B."/>
            <person name="Wilson W."/>
            <person name="Wolfe G."/>
            <person name="Wurch L.L."/>
        </authorList>
    </citation>
    <scope>NUCLEOTIDE SEQUENCE</scope>
</reference>
<dbReference type="SUPFAM" id="SSF46938">
    <property type="entry name" value="CRAL/TRIO N-terminal domain"/>
    <property type="match status" value="1"/>
</dbReference>
<dbReference type="Pfam" id="PF00650">
    <property type="entry name" value="CRAL_TRIO"/>
    <property type="match status" value="1"/>
</dbReference>
<dbReference type="PROSITE" id="PS50191">
    <property type="entry name" value="CRAL_TRIO"/>
    <property type="match status" value="1"/>
</dbReference>
<dbReference type="RefSeq" id="XP_005775311.1">
    <property type="nucleotide sequence ID" value="XM_005775254.1"/>
</dbReference>
<dbReference type="SMART" id="SM00516">
    <property type="entry name" value="SEC14"/>
    <property type="match status" value="1"/>
</dbReference>
<dbReference type="PANTHER" id="PTHR45657:SF1">
    <property type="entry name" value="CRAL-TRIO DOMAIN-CONTAINING PROTEIN YKL091C-RELATED"/>
    <property type="match status" value="1"/>
</dbReference>
<evidence type="ECO:0000313" key="2">
    <source>
        <dbReference type="EnsemblProtists" id="EOD22882"/>
    </source>
</evidence>
<proteinExistence type="predicted"/>
<name>A0A0D3JH97_EMIH1</name>
<dbReference type="HOGENOM" id="CLU_884055_0_0_1"/>
<reference evidence="2" key="2">
    <citation type="submission" date="2024-10" db="UniProtKB">
        <authorList>
            <consortium name="EnsemblProtists"/>
        </authorList>
    </citation>
    <scope>IDENTIFICATION</scope>
</reference>
<organism evidence="2 3">
    <name type="scientific">Emiliania huxleyi (strain CCMP1516)</name>
    <dbReference type="NCBI Taxonomy" id="280463"/>
    <lineage>
        <taxon>Eukaryota</taxon>
        <taxon>Haptista</taxon>
        <taxon>Haptophyta</taxon>
        <taxon>Prymnesiophyceae</taxon>
        <taxon>Isochrysidales</taxon>
        <taxon>Noelaerhabdaceae</taxon>
        <taxon>Emiliania</taxon>
    </lineage>
</organism>
<dbReference type="InterPro" id="IPR036273">
    <property type="entry name" value="CRAL/TRIO_N_dom_sf"/>
</dbReference>
<dbReference type="AlphaFoldDB" id="A0A0D3JH97"/>
<evidence type="ECO:0000313" key="3">
    <source>
        <dbReference type="Proteomes" id="UP000013827"/>
    </source>
</evidence>
<accession>A0A0D3JH97</accession>
<dbReference type="Gene3D" id="3.40.525.10">
    <property type="entry name" value="CRAL-TRIO lipid binding domain"/>
    <property type="match status" value="1"/>
</dbReference>
<dbReference type="PaxDb" id="2903-EOD22882"/>